<organism evidence="1 2">
    <name type="scientific">Steinernema hermaphroditum</name>
    <dbReference type="NCBI Taxonomy" id="289476"/>
    <lineage>
        <taxon>Eukaryota</taxon>
        <taxon>Metazoa</taxon>
        <taxon>Ecdysozoa</taxon>
        <taxon>Nematoda</taxon>
        <taxon>Chromadorea</taxon>
        <taxon>Rhabditida</taxon>
        <taxon>Tylenchina</taxon>
        <taxon>Panagrolaimomorpha</taxon>
        <taxon>Strongyloidoidea</taxon>
        <taxon>Steinernematidae</taxon>
        <taxon>Steinernema</taxon>
    </lineage>
</organism>
<dbReference type="AlphaFoldDB" id="A0AA39IPG0"/>
<keyword evidence="2" id="KW-1185">Reference proteome</keyword>
<accession>A0AA39IPG0</accession>
<gene>
    <name evidence="1" type="ORF">QR680_010050</name>
</gene>
<comment type="caution">
    <text evidence="1">The sequence shown here is derived from an EMBL/GenBank/DDBJ whole genome shotgun (WGS) entry which is preliminary data.</text>
</comment>
<dbReference type="EMBL" id="JAUCMV010000001">
    <property type="protein sequence ID" value="KAK0427077.1"/>
    <property type="molecule type" value="Genomic_DNA"/>
</dbReference>
<evidence type="ECO:0000313" key="1">
    <source>
        <dbReference type="EMBL" id="KAK0427077.1"/>
    </source>
</evidence>
<proteinExistence type="predicted"/>
<name>A0AA39IPG0_9BILA</name>
<sequence length="235" mass="27378">MYSCCPVTLAGPQFHRVPQDCWMTQFLADMDSNQNPSRARLQIPVLRAIRHFPLVLGFQEAQVDREDLRYRHRKDFRRSRQDFQNGLVLQAGLGDLGSWLLCDRVHHPRHSRRLVLAAHLTRYLQAGRLDQLVHPFQDARLVLSLRAVPVVPHYHQGQVVLEVLLGTEYTKPLLHKHRHLHHHQVVRAALECRLHRAIRLYLVDPADLLGIWGLEHILSEFGESKSWLPTYHNPC</sequence>
<protein>
    <submittedName>
        <fullName evidence="1">Uncharacterized protein</fullName>
    </submittedName>
</protein>
<dbReference type="Proteomes" id="UP001175271">
    <property type="component" value="Unassembled WGS sequence"/>
</dbReference>
<evidence type="ECO:0000313" key="2">
    <source>
        <dbReference type="Proteomes" id="UP001175271"/>
    </source>
</evidence>
<reference evidence="1" key="1">
    <citation type="submission" date="2023-06" db="EMBL/GenBank/DDBJ databases">
        <title>Genomic analysis of the entomopathogenic nematode Steinernema hermaphroditum.</title>
        <authorList>
            <person name="Schwarz E.M."/>
            <person name="Heppert J.K."/>
            <person name="Baniya A."/>
            <person name="Schwartz H.T."/>
            <person name="Tan C.-H."/>
            <person name="Antoshechkin I."/>
            <person name="Sternberg P.W."/>
            <person name="Goodrich-Blair H."/>
            <person name="Dillman A.R."/>
        </authorList>
    </citation>
    <scope>NUCLEOTIDE SEQUENCE</scope>
    <source>
        <strain evidence="1">PS9179</strain>
        <tissue evidence="1">Whole animal</tissue>
    </source>
</reference>